<accession>A0A171BI80</accession>
<evidence type="ECO:0000313" key="3">
    <source>
        <dbReference type="Proteomes" id="UP000077701"/>
    </source>
</evidence>
<protein>
    <recommendedName>
        <fullName evidence="1">FtsX extracellular domain-containing protein</fullName>
    </recommendedName>
</protein>
<feature type="domain" description="FtsX extracellular" evidence="1">
    <location>
        <begin position="77"/>
        <end position="178"/>
    </location>
</feature>
<reference evidence="3" key="2">
    <citation type="submission" date="2016-04" db="EMBL/GenBank/DDBJ databases">
        <title>Planomonospora sphaerica JCM9374 whole genome shotgun sequence.</title>
        <authorList>
            <person name="Suzuki T."/>
            <person name="Dohra H."/>
            <person name="Kodani S."/>
        </authorList>
    </citation>
    <scope>NUCLEOTIDE SEQUENCE [LARGE SCALE GENOMIC DNA]</scope>
    <source>
        <strain evidence="3">JCM 9374</strain>
    </source>
</reference>
<dbReference type="Proteomes" id="UP000077701">
    <property type="component" value="Unassembled WGS sequence"/>
</dbReference>
<reference evidence="2 3" key="1">
    <citation type="journal article" date="2016" name="Genome Announc.">
        <title>Draft Genome Sequence of Planomonospora sphaerica JCM9374, a Rare Actinomycete.</title>
        <authorList>
            <person name="Dohra H."/>
            <person name="Suzuki T."/>
            <person name="Inoue Y."/>
            <person name="Kodani S."/>
        </authorList>
    </citation>
    <scope>NUCLEOTIDE SEQUENCE [LARGE SCALE GENOMIC DNA]</scope>
    <source>
        <strain evidence="2 3">JCM 9374</strain>
    </source>
</reference>
<keyword evidence="3" id="KW-1185">Reference proteome</keyword>
<evidence type="ECO:0000313" key="2">
    <source>
        <dbReference type="EMBL" id="GAT65140.1"/>
    </source>
</evidence>
<dbReference type="OrthoDB" id="3534525at2"/>
<evidence type="ECO:0000259" key="1">
    <source>
        <dbReference type="Pfam" id="PF18075"/>
    </source>
</evidence>
<proteinExistence type="predicted"/>
<dbReference type="STRING" id="161355.PS9374_00772"/>
<dbReference type="EMBL" id="BDCX01000002">
    <property type="protein sequence ID" value="GAT65140.1"/>
    <property type="molecule type" value="Genomic_DNA"/>
</dbReference>
<name>A0A171BI80_9ACTN</name>
<gene>
    <name evidence="2" type="ORF">PS9374_00772</name>
</gene>
<comment type="caution">
    <text evidence="2">The sequence shown here is derived from an EMBL/GenBank/DDBJ whole genome shotgun (WGS) entry which is preliminary data.</text>
</comment>
<organism evidence="2 3">
    <name type="scientific">Planomonospora sphaerica</name>
    <dbReference type="NCBI Taxonomy" id="161355"/>
    <lineage>
        <taxon>Bacteria</taxon>
        <taxon>Bacillati</taxon>
        <taxon>Actinomycetota</taxon>
        <taxon>Actinomycetes</taxon>
        <taxon>Streptosporangiales</taxon>
        <taxon>Streptosporangiaceae</taxon>
        <taxon>Planomonospora</taxon>
    </lineage>
</organism>
<dbReference type="Pfam" id="PF18075">
    <property type="entry name" value="FtsX_ECD"/>
    <property type="match status" value="2"/>
</dbReference>
<feature type="domain" description="FtsX extracellular" evidence="1">
    <location>
        <begin position="219"/>
        <end position="301"/>
    </location>
</feature>
<dbReference type="AlphaFoldDB" id="A0A171BI80"/>
<sequence>MSSGHEELSFGGGDPDREPWLQAWVRAHAGPVRMLSVCAAVLLVLGAAGIGGRYLYERSFEPLPPPEAAFPEQRGLTVFLCEGYGPGGGGRCPGRRKATDAEGRAVAERMRAIPELAEVVFVSGEQNRRETLAYYADLGEEPSGEVTPFPTVRAVLRRSGDFAAVAERVKAMPEVDRVERDPTDFWWGRADLAVALCGTDDWSRYACPKNRPAGVTGAVSAAERQAVLDRIWALSEAETVYLQDREHHARLMRHYYPEEPAGGRLFRVDLSRETFYVKLSDPAAFPAAAEALKSLPGVSTVYRVEPGK</sequence>
<dbReference type="InterPro" id="IPR040690">
    <property type="entry name" value="FtsX_ECD"/>
</dbReference>
<dbReference type="Gene3D" id="3.30.70.3040">
    <property type="match status" value="2"/>
</dbReference>
<dbReference type="RefSeq" id="WP_068894543.1">
    <property type="nucleotide sequence ID" value="NZ_BDCX01000002.1"/>
</dbReference>